<evidence type="ECO:0000256" key="4">
    <source>
        <dbReference type="ARBA" id="ARBA00010912"/>
    </source>
</evidence>
<evidence type="ECO:0000256" key="6">
    <source>
        <dbReference type="ARBA" id="ARBA00022664"/>
    </source>
</evidence>
<evidence type="ECO:0000256" key="12">
    <source>
        <dbReference type="ARBA" id="ARBA00023242"/>
    </source>
</evidence>
<keyword evidence="6" id="KW-0507">mRNA processing</keyword>
<dbReference type="GO" id="GO:0046872">
    <property type="term" value="F:metal ion binding"/>
    <property type="evidence" value="ECO:0007669"/>
    <property type="project" value="UniProtKB-KW"/>
</dbReference>
<evidence type="ECO:0000256" key="1">
    <source>
        <dbReference type="ARBA" id="ARBA00001936"/>
    </source>
</evidence>
<dbReference type="GO" id="GO:1990817">
    <property type="term" value="F:poly(A) RNA polymerase activity"/>
    <property type="evidence" value="ECO:0007669"/>
    <property type="project" value="UniProtKB-EC"/>
</dbReference>
<evidence type="ECO:0000259" key="14">
    <source>
        <dbReference type="Pfam" id="PF20750"/>
    </source>
</evidence>
<name>A0AAN8V0Z9_9MAGN</name>
<dbReference type="Pfam" id="PF20750">
    <property type="entry name" value="PAP_NTPase"/>
    <property type="match status" value="1"/>
</dbReference>
<dbReference type="PANTHER" id="PTHR10682:SF10">
    <property type="entry name" value="POLYNUCLEOTIDE ADENYLYLTRANSFERASE"/>
    <property type="match status" value="1"/>
</dbReference>
<dbReference type="Gene3D" id="1.10.1410.10">
    <property type="match status" value="1"/>
</dbReference>
<feature type="domain" description="Poly(A) polymerase nucleotidyltransferase" evidence="14">
    <location>
        <begin position="1"/>
        <end position="71"/>
    </location>
</feature>
<evidence type="ECO:0000313" key="16">
    <source>
        <dbReference type="Proteomes" id="UP001370490"/>
    </source>
</evidence>
<keyword evidence="8" id="KW-0479">Metal-binding</keyword>
<dbReference type="GO" id="GO:0005524">
    <property type="term" value="F:ATP binding"/>
    <property type="evidence" value="ECO:0007669"/>
    <property type="project" value="UniProtKB-KW"/>
</dbReference>
<dbReference type="Proteomes" id="UP001370490">
    <property type="component" value="Unassembled WGS sequence"/>
</dbReference>
<evidence type="ECO:0000259" key="13">
    <source>
        <dbReference type="Pfam" id="PF04928"/>
    </source>
</evidence>
<dbReference type="SUPFAM" id="SSF81631">
    <property type="entry name" value="PAP/OAS1 substrate-binding domain"/>
    <property type="match status" value="1"/>
</dbReference>
<comment type="cofactor">
    <cofactor evidence="1">
        <name>Mn(2+)</name>
        <dbReference type="ChEBI" id="CHEBI:29035"/>
    </cofactor>
</comment>
<dbReference type="EC" id="2.7.7.19" evidence="5"/>
<dbReference type="SUPFAM" id="SSF81301">
    <property type="entry name" value="Nucleotidyltransferase"/>
    <property type="match status" value="1"/>
</dbReference>
<dbReference type="AlphaFoldDB" id="A0AAN8V0Z9"/>
<gene>
    <name evidence="15" type="ORF">RJ641_012188</name>
</gene>
<keyword evidence="7" id="KW-0808">Transferase</keyword>
<evidence type="ECO:0000256" key="2">
    <source>
        <dbReference type="ARBA" id="ARBA00001946"/>
    </source>
</evidence>
<evidence type="ECO:0000256" key="5">
    <source>
        <dbReference type="ARBA" id="ARBA00012388"/>
    </source>
</evidence>
<protein>
    <recommendedName>
        <fullName evidence="5">polynucleotide adenylyltransferase</fullName>
        <ecNumber evidence="5">2.7.7.19</ecNumber>
    </recommendedName>
</protein>
<evidence type="ECO:0000256" key="7">
    <source>
        <dbReference type="ARBA" id="ARBA00022679"/>
    </source>
</evidence>
<dbReference type="InterPro" id="IPR007012">
    <property type="entry name" value="PolA_pol_cen_dom"/>
</dbReference>
<dbReference type="InterPro" id="IPR043519">
    <property type="entry name" value="NT_sf"/>
</dbReference>
<comment type="subcellular location">
    <subcellularLocation>
        <location evidence="3">Nucleus</location>
    </subcellularLocation>
</comment>
<evidence type="ECO:0000256" key="10">
    <source>
        <dbReference type="ARBA" id="ARBA00022840"/>
    </source>
</evidence>
<evidence type="ECO:0000256" key="3">
    <source>
        <dbReference type="ARBA" id="ARBA00004123"/>
    </source>
</evidence>
<accession>A0AAN8V0Z9</accession>
<organism evidence="15 16">
    <name type="scientific">Dillenia turbinata</name>
    <dbReference type="NCBI Taxonomy" id="194707"/>
    <lineage>
        <taxon>Eukaryota</taxon>
        <taxon>Viridiplantae</taxon>
        <taxon>Streptophyta</taxon>
        <taxon>Embryophyta</taxon>
        <taxon>Tracheophyta</taxon>
        <taxon>Spermatophyta</taxon>
        <taxon>Magnoliopsida</taxon>
        <taxon>eudicotyledons</taxon>
        <taxon>Gunneridae</taxon>
        <taxon>Pentapetalae</taxon>
        <taxon>Dilleniales</taxon>
        <taxon>Dilleniaceae</taxon>
        <taxon>Dillenia</taxon>
    </lineage>
</organism>
<keyword evidence="12" id="KW-0539">Nucleus</keyword>
<sequence>MLAEMLESEELCPVLDAHVLVMKFKFNGISIDLLFARLELGVIPEIQSCGMLISRLRSPIGCRVTDEILHLLPNIWNFQTTLRCLRFGAKRRGVYSIQVAGFLGCRNSALLIACICQLYPNALPSILLSRFFRVYCQWRWPNPVLLCPIKEGSRGLPM</sequence>
<evidence type="ECO:0000313" key="15">
    <source>
        <dbReference type="EMBL" id="KAK6921681.1"/>
    </source>
</evidence>
<dbReference type="InterPro" id="IPR048840">
    <property type="entry name" value="PolA_pol_NTPase"/>
</dbReference>
<evidence type="ECO:0000256" key="9">
    <source>
        <dbReference type="ARBA" id="ARBA00022741"/>
    </source>
</evidence>
<dbReference type="GO" id="GO:0005634">
    <property type="term" value="C:nucleus"/>
    <property type="evidence" value="ECO:0007669"/>
    <property type="project" value="UniProtKB-SubCell"/>
</dbReference>
<keyword evidence="9" id="KW-0547">Nucleotide-binding</keyword>
<feature type="domain" description="Poly(A) polymerase central" evidence="13">
    <location>
        <begin position="77"/>
        <end position="153"/>
    </location>
</feature>
<evidence type="ECO:0000256" key="8">
    <source>
        <dbReference type="ARBA" id="ARBA00022723"/>
    </source>
</evidence>
<comment type="cofactor">
    <cofactor evidence="2">
        <name>Mg(2+)</name>
        <dbReference type="ChEBI" id="CHEBI:18420"/>
    </cofactor>
</comment>
<keyword evidence="10" id="KW-0067">ATP-binding</keyword>
<comment type="similarity">
    <text evidence="4">Belongs to the poly(A) polymerase family.</text>
</comment>
<dbReference type="EMBL" id="JBAMMX010000019">
    <property type="protein sequence ID" value="KAK6921681.1"/>
    <property type="molecule type" value="Genomic_DNA"/>
</dbReference>
<reference evidence="15 16" key="1">
    <citation type="submission" date="2023-12" db="EMBL/GenBank/DDBJ databases">
        <title>A high-quality genome assembly for Dillenia turbinata (Dilleniales).</title>
        <authorList>
            <person name="Chanderbali A."/>
        </authorList>
    </citation>
    <scope>NUCLEOTIDE SEQUENCE [LARGE SCALE GENOMIC DNA]</scope>
    <source>
        <strain evidence="15">LSX21</strain>
        <tissue evidence="15">Leaf</tissue>
    </source>
</reference>
<comment type="caution">
    <text evidence="15">The sequence shown here is derived from an EMBL/GenBank/DDBJ whole genome shotgun (WGS) entry which is preliminary data.</text>
</comment>
<keyword evidence="11" id="KW-0460">Magnesium</keyword>
<dbReference type="PANTHER" id="PTHR10682">
    <property type="entry name" value="POLY A POLYMERASE"/>
    <property type="match status" value="1"/>
</dbReference>
<proteinExistence type="inferred from homology"/>
<dbReference type="GO" id="GO:0006397">
    <property type="term" value="P:mRNA processing"/>
    <property type="evidence" value="ECO:0007669"/>
    <property type="project" value="UniProtKB-KW"/>
</dbReference>
<dbReference type="Pfam" id="PF04928">
    <property type="entry name" value="PAP_central"/>
    <property type="match status" value="1"/>
</dbReference>
<evidence type="ECO:0000256" key="11">
    <source>
        <dbReference type="ARBA" id="ARBA00022842"/>
    </source>
</evidence>
<keyword evidence="16" id="KW-1185">Reference proteome</keyword>